<name>A0A024EDI7_9PSED</name>
<proteinExistence type="predicted"/>
<organism evidence="2 3">
    <name type="scientific">Pseudomonas mandelii JR-1</name>
    <dbReference type="NCBI Taxonomy" id="1147786"/>
    <lineage>
        <taxon>Bacteria</taxon>
        <taxon>Pseudomonadati</taxon>
        <taxon>Pseudomonadota</taxon>
        <taxon>Gammaproteobacteria</taxon>
        <taxon>Pseudomonadales</taxon>
        <taxon>Pseudomonadaceae</taxon>
        <taxon>Pseudomonas</taxon>
    </lineage>
</organism>
<dbReference type="Proteomes" id="UP000026913">
    <property type="component" value="Chromosome"/>
</dbReference>
<protein>
    <submittedName>
        <fullName evidence="2">Uncharacterized protein</fullName>
    </submittedName>
</protein>
<dbReference type="HOGENOM" id="CLU_2555674_0_0_6"/>
<dbReference type="KEGG" id="pman:OU5_3783"/>
<feature type="region of interest" description="Disordered" evidence="1">
    <location>
        <begin position="1"/>
        <end position="26"/>
    </location>
</feature>
<gene>
    <name evidence="2" type="ORF">OU5_3783</name>
</gene>
<evidence type="ECO:0000256" key="1">
    <source>
        <dbReference type="SAM" id="MobiDB-lite"/>
    </source>
</evidence>
<evidence type="ECO:0000313" key="2">
    <source>
        <dbReference type="EMBL" id="AHZ70862.1"/>
    </source>
</evidence>
<dbReference type="EMBL" id="CP005960">
    <property type="protein sequence ID" value="AHZ70862.1"/>
    <property type="molecule type" value="Genomic_DNA"/>
</dbReference>
<reference evidence="2 3" key="1">
    <citation type="journal article" date="2012" name="J. Bacteriol.">
        <title>Genome sequence of cold-adapted Pseudomonas mandelii strain JR-1.</title>
        <authorList>
            <person name="Jang S.H."/>
            <person name="Kim J."/>
            <person name="Kim J."/>
            <person name="Hong S."/>
            <person name="Lee C."/>
        </authorList>
    </citation>
    <scope>NUCLEOTIDE SEQUENCE [LARGE SCALE GENOMIC DNA]</scope>
    <source>
        <strain evidence="2 3">JR-1</strain>
    </source>
</reference>
<evidence type="ECO:0000313" key="3">
    <source>
        <dbReference type="Proteomes" id="UP000026913"/>
    </source>
</evidence>
<feature type="compositionally biased region" description="Basic and acidic residues" evidence="1">
    <location>
        <begin position="1"/>
        <end position="19"/>
    </location>
</feature>
<dbReference type="AlphaFoldDB" id="A0A024EDI7"/>
<accession>A0A024EDI7</accession>
<sequence length="82" mass="8962">MPKEGTKGQHYRLRDREGHCPIGGPRPLPVGARLARESDRTANIYVGCDGLFAGKPRSHRFMIPSMGGKTTCLVWSSGRKPG</sequence>